<dbReference type="SUPFAM" id="SSF53448">
    <property type="entry name" value="Nucleotide-diphospho-sugar transferases"/>
    <property type="match status" value="1"/>
</dbReference>
<keyword evidence="2" id="KW-0328">Glycosyltransferase</keyword>
<dbReference type="GO" id="GO:0006487">
    <property type="term" value="P:protein N-linked glycosylation"/>
    <property type="evidence" value="ECO:0007669"/>
    <property type="project" value="TreeGrafter"/>
</dbReference>
<evidence type="ECO:0000313" key="6">
    <source>
        <dbReference type="Proteomes" id="UP000799779"/>
    </source>
</evidence>
<proteinExistence type="inferred from homology"/>
<evidence type="ECO:0000256" key="1">
    <source>
        <dbReference type="ARBA" id="ARBA00005664"/>
    </source>
</evidence>
<accession>A0A6A5W5W6</accession>
<dbReference type="InterPro" id="IPR029044">
    <property type="entry name" value="Nucleotide-diphossugar_trans"/>
</dbReference>
<reference evidence="5" key="1">
    <citation type="journal article" date="2020" name="Stud. Mycol.">
        <title>101 Dothideomycetes genomes: a test case for predicting lifestyles and emergence of pathogens.</title>
        <authorList>
            <person name="Haridas S."/>
            <person name="Albert R."/>
            <person name="Binder M."/>
            <person name="Bloem J."/>
            <person name="Labutti K."/>
            <person name="Salamov A."/>
            <person name="Andreopoulos B."/>
            <person name="Baker S."/>
            <person name="Barry K."/>
            <person name="Bills G."/>
            <person name="Bluhm B."/>
            <person name="Cannon C."/>
            <person name="Castanera R."/>
            <person name="Culley D."/>
            <person name="Daum C."/>
            <person name="Ezra D."/>
            <person name="Gonzalez J."/>
            <person name="Henrissat B."/>
            <person name="Kuo A."/>
            <person name="Liang C."/>
            <person name="Lipzen A."/>
            <person name="Lutzoni F."/>
            <person name="Magnuson J."/>
            <person name="Mondo S."/>
            <person name="Nolan M."/>
            <person name="Ohm R."/>
            <person name="Pangilinan J."/>
            <person name="Park H.-J."/>
            <person name="Ramirez L."/>
            <person name="Alfaro M."/>
            <person name="Sun H."/>
            <person name="Tritt A."/>
            <person name="Yoshinaga Y."/>
            <person name="Zwiers L.-H."/>
            <person name="Turgeon B."/>
            <person name="Goodwin S."/>
            <person name="Spatafora J."/>
            <person name="Crous P."/>
            <person name="Grigoriev I."/>
        </authorList>
    </citation>
    <scope>NUCLEOTIDE SEQUENCE</scope>
    <source>
        <strain evidence="5">CBS 123094</strain>
    </source>
</reference>
<gene>
    <name evidence="5" type="ORF">P154DRAFT_623429</name>
</gene>
<dbReference type="GO" id="GO:0016757">
    <property type="term" value="F:glycosyltransferase activity"/>
    <property type="evidence" value="ECO:0007669"/>
    <property type="project" value="UniProtKB-KW"/>
</dbReference>
<feature type="region of interest" description="Disordered" evidence="4">
    <location>
        <begin position="48"/>
        <end position="69"/>
    </location>
</feature>
<evidence type="ECO:0000256" key="2">
    <source>
        <dbReference type="ARBA" id="ARBA00022676"/>
    </source>
</evidence>
<dbReference type="PANTHER" id="PTHR31306">
    <property type="entry name" value="ALPHA-1,6-MANNOSYLTRANSFERASE MNN11-RELATED"/>
    <property type="match status" value="1"/>
</dbReference>
<dbReference type="AlphaFoldDB" id="A0A6A5W5W6"/>
<dbReference type="EMBL" id="ML977628">
    <property type="protein sequence ID" value="KAF1996219.1"/>
    <property type="molecule type" value="Genomic_DNA"/>
</dbReference>
<dbReference type="InterPro" id="IPR008630">
    <property type="entry name" value="Glyco_trans_34"/>
</dbReference>
<keyword evidence="6" id="KW-1185">Reference proteome</keyword>
<dbReference type="PANTHER" id="PTHR31306:SF8">
    <property type="entry name" value="GLYCOSYLTRANSFERASE FAMILY 34 PROTEIN"/>
    <property type="match status" value="1"/>
</dbReference>
<protein>
    <submittedName>
        <fullName evidence="5">Glycosyltransferase family 34 protein</fullName>
    </submittedName>
</protein>
<evidence type="ECO:0000256" key="3">
    <source>
        <dbReference type="ARBA" id="ARBA00022679"/>
    </source>
</evidence>
<dbReference type="Proteomes" id="UP000799779">
    <property type="component" value="Unassembled WGS sequence"/>
</dbReference>
<dbReference type="Pfam" id="PF05637">
    <property type="entry name" value="Glyco_transf_34"/>
    <property type="match status" value="1"/>
</dbReference>
<name>A0A6A5W5W6_9PLEO</name>
<sequence length="355" mass="40747">MWWRLSILLTDGSHTSTADARLPDPESQSQQCVGLNRTNRSDCPQCSGVGSLKSEDESDRQTTAPKSAVSAASTLYPKAKIGKITASFGDPDPPYEDAILSHETHNALHGYPQFILRERILRGLWSKHLWIMTVIGQELAKPEDLRLNWLLWHDRDTVLMNPQIALDIFLPPEPQFSNIHLIATNDHNGLNNGVFFVRVSPWAFKLFASALSIPEYQPEIPLKYSEQSAMEEAIKRPWWKERVVQVPQRWFNCYPPKGKPSEESAPSICREGSMLIHFASNRDGKRPERMARFHEIANQKNAEWYKPINETGYMNEIGEYWGRLAQGEDQEEIVEDLGKRTWNAKEHEHTSREIF</sequence>
<dbReference type="GO" id="GO:0000139">
    <property type="term" value="C:Golgi membrane"/>
    <property type="evidence" value="ECO:0007669"/>
    <property type="project" value="TreeGrafter"/>
</dbReference>
<keyword evidence="3 5" id="KW-0808">Transferase</keyword>
<organism evidence="5 6">
    <name type="scientific">Amniculicola lignicola CBS 123094</name>
    <dbReference type="NCBI Taxonomy" id="1392246"/>
    <lineage>
        <taxon>Eukaryota</taxon>
        <taxon>Fungi</taxon>
        <taxon>Dikarya</taxon>
        <taxon>Ascomycota</taxon>
        <taxon>Pezizomycotina</taxon>
        <taxon>Dothideomycetes</taxon>
        <taxon>Pleosporomycetidae</taxon>
        <taxon>Pleosporales</taxon>
        <taxon>Amniculicolaceae</taxon>
        <taxon>Amniculicola</taxon>
    </lineage>
</organism>
<dbReference type="Gene3D" id="3.90.550.10">
    <property type="entry name" value="Spore Coat Polysaccharide Biosynthesis Protein SpsA, Chain A"/>
    <property type="match status" value="1"/>
</dbReference>
<evidence type="ECO:0000313" key="5">
    <source>
        <dbReference type="EMBL" id="KAF1996219.1"/>
    </source>
</evidence>
<dbReference type="OrthoDB" id="407658at2759"/>
<comment type="similarity">
    <text evidence="1">Belongs to the glycosyltransferase 34 family.</text>
</comment>
<evidence type="ECO:0000256" key="4">
    <source>
        <dbReference type="SAM" id="MobiDB-lite"/>
    </source>
</evidence>